<dbReference type="Pfam" id="PF07261">
    <property type="entry name" value="DnaB_2"/>
    <property type="match status" value="1"/>
</dbReference>
<dbReference type="AlphaFoldDB" id="A0A0R1W7V4"/>
<reference evidence="5 6" key="1">
    <citation type="journal article" date="2015" name="Genome Announc.">
        <title>Expanding the biotechnology potential of lactobacilli through comparative genomics of 213 strains and associated genera.</title>
        <authorList>
            <person name="Sun Z."/>
            <person name="Harris H.M."/>
            <person name="McCann A."/>
            <person name="Guo C."/>
            <person name="Argimon S."/>
            <person name="Zhang W."/>
            <person name="Yang X."/>
            <person name="Jeffery I.B."/>
            <person name="Cooney J.C."/>
            <person name="Kagawa T.F."/>
            <person name="Liu W."/>
            <person name="Song Y."/>
            <person name="Salvetti E."/>
            <person name="Wrobel A."/>
            <person name="Rasinkangas P."/>
            <person name="Parkhill J."/>
            <person name="Rea M.C."/>
            <person name="O'Sullivan O."/>
            <person name="Ritari J."/>
            <person name="Douillard F.P."/>
            <person name="Paul Ross R."/>
            <person name="Yang R."/>
            <person name="Briner A.E."/>
            <person name="Felis G.E."/>
            <person name="de Vos W.M."/>
            <person name="Barrangou R."/>
            <person name="Klaenhammer T.R."/>
            <person name="Caufield P.W."/>
            <person name="Cui Y."/>
            <person name="Zhang H."/>
            <person name="O'Toole P.W."/>
        </authorList>
    </citation>
    <scope>NUCLEOTIDE SEQUENCE [LARGE SCALE GENOMIC DNA]</scope>
    <source>
        <strain evidence="5 6">DSM 17758</strain>
    </source>
</reference>
<feature type="compositionally biased region" description="Polar residues" evidence="2">
    <location>
        <begin position="428"/>
        <end position="437"/>
    </location>
</feature>
<dbReference type="STRING" id="1423735.FC15_GL001053"/>
<evidence type="ECO:0000259" key="4">
    <source>
        <dbReference type="Pfam" id="PF25888"/>
    </source>
</evidence>
<evidence type="ECO:0000313" key="6">
    <source>
        <dbReference type="Proteomes" id="UP000051315"/>
    </source>
</evidence>
<dbReference type="PATRIC" id="fig|1423735.3.peg.1095"/>
<comment type="caution">
    <text evidence="5">The sequence shown here is derived from an EMBL/GenBank/DDBJ whole genome shotgun (WGS) entry which is preliminary data.</text>
</comment>
<protein>
    <submittedName>
        <fullName evidence="5">DnaB protein</fullName>
    </submittedName>
</protein>
<evidence type="ECO:0000313" key="5">
    <source>
        <dbReference type="EMBL" id="KRM11286.1"/>
    </source>
</evidence>
<proteinExistence type="inferred from homology"/>
<dbReference type="OrthoDB" id="2082007at2"/>
<sequence length="462" mass="52525">MKNNLAIDPQLGYFLIRADHWSDLKQRVFTKLYQPLLDTNAFTLYLTLWSEVNDQQLISQRAAHFRLFDLVGLDAPTFLRARQELEACGLLKSFQQHDTLGDYLIYQLFAPLVPDKFFQEEILATFLLEKVSRAKFMSLQREFELPEVDLTDAKEITAGFLDVFHLSTTALLSPPEEVRSGAARSKKRQADVSINQISPAELASFDWETLIALVGHQQIAESEILNHKNDIYGLQRFYGFTVTDIARLICRSLNLETNQINFNQLEERALALYQQLNPAASQVDSVKPKPVQPSVIKGFSETQLDLLKQAKTLAPADFLRETKLRQHSYAAGNEYRNVKKLQQRGVLDDATINVMLHAILDSYTTLTQALIDTFAQDWLKQGINSPETALKYLAKKQTAPLKQQHRSQKSQQAAGVTPDWFKKGTQVAEKQSVSESTNDPKRRQQIAEKLANLKKTSQQRGD</sequence>
<dbReference type="Proteomes" id="UP000051315">
    <property type="component" value="Unassembled WGS sequence"/>
</dbReference>
<feature type="region of interest" description="Disordered" evidence="2">
    <location>
        <begin position="399"/>
        <end position="443"/>
    </location>
</feature>
<feature type="domain" description="DnaB/C C-terminal" evidence="3">
    <location>
        <begin position="333"/>
        <end position="392"/>
    </location>
</feature>
<dbReference type="InterPro" id="IPR006343">
    <property type="entry name" value="DnaB/C_C"/>
</dbReference>
<keyword evidence="6" id="KW-1185">Reference proteome</keyword>
<organism evidence="5 6">
    <name type="scientific">Lapidilactobacillus concavus DSM 17758</name>
    <dbReference type="NCBI Taxonomy" id="1423735"/>
    <lineage>
        <taxon>Bacteria</taxon>
        <taxon>Bacillati</taxon>
        <taxon>Bacillota</taxon>
        <taxon>Bacilli</taxon>
        <taxon>Lactobacillales</taxon>
        <taxon>Lactobacillaceae</taxon>
        <taxon>Lapidilactobacillus</taxon>
    </lineage>
</organism>
<feature type="domain" description="Replicative helicase loading/DNA remodeling protein DnaB N-terminal winged helix" evidence="4">
    <location>
        <begin position="15"/>
        <end position="267"/>
    </location>
</feature>
<evidence type="ECO:0000256" key="2">
    <source>
        <dbReference type="SAM" id="MobiDB-lite"/>
    </source>
</evidence>
<gene>
    <name evidence="5" type="ORF">FC15_GL001053</name>
</gene>
<comment type="similarity">
    <text evidence="1">Belongs to the DnaB/DnaD family.</text>
</comment>
<dbReference type="InterPro" id="IPR058660">
    <property type="entry name" value="WHD_DnaB"/>
</dbReference>
<dbReference type="RefSeq" id="WP_146979133.1">
    <property type="nucleotide sequence ID" value="NZ_AZFX01000029.1"/>
</dbReference>
<dbReference type="EMBL" id="AZFX01000029">
    <property type="protein sequence ID" value="KRM11286.1"/>
    <property type="molecule type" value="Genomic_DNA"/>
</dbReference>
<evidence type="ECO:0000256" key="1">
    <source>
        <dbReference type="ARBA" id="ARBA00093462"/>
    </source>
</evidence>
<name>A0A0R1W7V4_9LACO</name>
<dbReference type="Pfam" id="PF25888">
    <property type="entry name" value="WHD_DnaB"/>
    <property type="match status" value="1"/>
</dbReference>
<accession>A0A0R1W7V4</accession>
<evidence type="ECO:0000259" key="3">
    <source>
        <dbReference type="Pfam" id="PF07261"/>
    </source>
</evidence>